<dbReference type="EMBL" id="KZ820377">
    <property type="protein sequence ID" value="PWN47643.1"/>
    <property type="molecule type" value="Genomic_DNA"/>
</dbReference>
<keyword evidence="2" id="KW-1185">Reference proteome</keyword>
<reference evidence="1 2" key="1">
    <citation type="journal article" date="2018" name="Mol. Biol. Evol.">
        <title>Broad Genomic Sampling Reveals a Smut Pathogenic Ancestry of the Fungal Clade Ustilaginomycotina.</title>
        <authorList>
            <person name="Kijpornyongpan T."/>
            <person name="Mondo S.J."/>
            <person name="Barry K."/>
            <person name="Sandor L."/>
            <person name="Lee J."/>
            <person name="Lipzen A."/>
            <person name="Pangilinan J."/>
            <person name="LaButti K."/>
            <person name="Hainaut M."/>
            <person name="Henrissat B."/>
            <person name="Grigoriev I.V."/>
            <person name="Spatafora J.W."/>
            <person name="Aime M.C."/>
        </authorList>
    </citation>
    <scope>NUCLEOTIDE SEQUENCE [LARGE SCALE GENOMIC DNA]</scope>
    <source>
        <strain evidence="1 2">SA 807</strain>
    </source>
</reference>
<gene>
    <name evidence="1" type="ORF">IE53DRAFT_238042</name>
</gene>
<protein>
    <submittedName>
        <fullName evidence="1">Uncharacterized protein</fullName>
    </submittedName>
</protein>
<accession>A0ACD0NP73</accession>
<proteinExistence type="predicted"/>
<name>A0ACD0NP73_9BASI</name>
<evidence type="ECO:0000313" key="2">
    <source>
        <dbReference type="Proteomes" id="UP000245626"/>
    </source>
</evidence>
<evidence type="ECO:0000313" key="1">
    <source>
        <dbReference type="EMBL" id="PWN47643.1"/>
    </source>
</evidence>
<dbReference type="Proteomes" id="UP000245626">
    <property type="component" value="Unassembled WGS sequence"/>
</dbReference>
<organism evidence="1 2">
    <name type="scientific">Violaceomyces palustris</name>
    <dbReference type="NCBI Taxonomy" id="1673888"/>
    <lineage>
        <taxon>Eukaryota</taxon>
        <taxon>Fungi</taxon>
        <taxon>Dikarya</taxon>
        <taxon>Basidiomycota</taxon>
        <taxon>Ustilaginomycotina</taxon>
        <taxon>Ustilaginomycetes</taxon>
        <taxon>Violaceomycetales</taxon>
        <taxon>Violaceomycetaceae</taxon>
        <taxon>Violaceomyces</taxon>
    </lineage>
</organism>
<sequence length="1160" mass="129228">MPPPTPSNQSTISSFFKPKSTSTATAQISSQHHRLQTESKRTGPPSSATTHPSKRAKLQPQQDENTRSQSIKSKLSEWNFVDCSDPSTQARHHVTPSQEIREKRSRVHEAFKEKLLSQSFPNPRQEDSLGCSDEDDLSADPTDGKLAREAEEDEAEQGGEPPTANPFQKFSSKPSNKQQLVPSKSKSVAKLNASEQASQKYTPLEKQILELKSMHKGVLLIIEVGYKFKFYDEDARIASKELNIMCFKERNLMTAMIPIHRLSVHVKKLISLGHKVGIVRQIETRALKAASGNAGNPFERKLTELYTSSTWVDEVSSFGNSVAAHDPNDLGSSRSLVSVVERLEGVEGGEEKVSFGLVSIQVSTGSIIFDQFSDGYVRSELETRMAHLQPAEILLPPNLSRATEKLIKHLSDRVIGTSGEMIRVERAEKVFDYNEAFGLVTKFYEEDGRGDGDEGLGEDLTEFDTPQGGSAMAKEKRGEVLSVVVSLPHLVLSSLAATIQHLRSFQLCSIFDQTTHFQSFSSSTSMLLDSNTLTNLEIFRNSTDPSSGKGSLLWVLDRTKTAMGKRLLRRWIARPLNDIRALRTRADAVQEMVEARSSILRSIPSLLQGVPDLEKGMARLTYGRTTPSELVTILLCLNRITQEYKPVSEDWEVGLESSLLNEIIRSIPEGKSTVQRLLNQVSIKEARSNDKANLFVDQDRYPKVQQAKDNIAIVEEELKQHLKELRKVLKRPSLEFVSVSGVEYLVEVRVADSKKVPADWLRVSATKTMVRFHTPTAMRLIKARERFKETLQAEAHLAYKGFLSEICKEDYLVLRNVVSGLAQLDALVSLANVGNLPGWTRAEILGGGSDRLELRGFRNPIIESLREETYVPNDIELGRKPGSSEGMGEGEEGGEGGDEVEENKAILLTGSNMGGKSSLARSVALCLILAQVGSHVPAQKAVISIHDSILTRMGAQDEIGKNRSTFRVELEETRDILERATSRSFVILDELGRGTSSIDGLAIAFSVLKHLLQRERSRRPKMIFVTHYFQLLSLAKDESLRGRIRNMYMDFVETESEQVGSGSGDKEITFLYRLREGDSMRSFGIHCARLAGLPLALLENASLKSQEMETVGKQRERRKRLAKLENVVTTLFRPDLGSEQDLVHPLEMLKSLQETGLHQV</sequence>